<sequence length="182" mass="21056">MKLKLKVFVVLLILLSLSCKDNNKTEIPTAQNIEEETSNTNKLIFEIDLKTSEPDDFSLFLNDIFLNNSQFMNISIKSKLNSNETEKVLHFEFPEGIKPDRQMFLALGTKKEKEVQINSITISYGDLEHVITKGNLLQYFTMNKYVEYNSETNTLTTKSVDNRHNPIIFVRPKILDSFQDLN</sequence>
<evidence type="ECO:0000313" key="2">
    <source>
        <dbReference type="EMBL" id="MDU8884652.1"/>
    </source>
</evidence>
<feature type="chain" id="PRO_5045804231" description="Lipoprotein" evidence="1">
    <location>
        <begin position="22"/>
        <end position="182"/>
    </location>
</feature>
<organism evidence="2 3">
    <name type="scientific">Gilvirhabdus luticola</name>
    <dbReference type="NCBI Taxonomy" id="3079858"/>
    <lineage>
        <taxon>Bacteria</taxon>
        <taxon>Pseudomonadati</taxon>
        <taxon>Bacteroidota</taxon>
        <taxon>Flavobacteriia</taxon>
        <taxon>Flavobacteriales</taxon>
        <taxon>Flavobacteriaceae</taxon>
        <taxon>Gilvirhabdus</taxon>
    </lineage>
</organism>
<reference evidence="2 3" key="1">
    <citation type="submission" date="2023-10" db="EMBL/GenBank/DDBJ databases">
        <title>Marimonas sp. nov. isolated from tidal mud flat.</title>
        <authorList>
            <person name="Jaincy N.J."/>
            <person name="Srinivasan S."/>
            <person name="Lee S.-S."/>
        </authorList>
    </citation>
    <scope>NUCLEOTIDE SEQUENCE [LARGE SCALE GENOMIC DNA]</scope>
    <source>
        <strain evidence="2 3">MJ-SS3</strain>
    </source>
</reference>
<proteinExistence type="predicted"/>
<accession>A0ABU3U2S2</accession>
<comment type="caution">
    <text evidence="2">The sequence shown here is derived from an EMBL/GenBank/DDBJ whole genome shotgun (WGS) entry which is preliminary data.</text>
</comment>
<name>A0ABU3U2S2_9FLAO</name>
<dbReference type="EMBL" id="JAWHTF010000001">
    <property type="protein sequence ID" value="MDU8884652.1"/>
    <property type="molecule type" value="Genomic_DNA"/>
</dbReference>
<dbReference type="RefSeq" id="WP_316660389.1">
    <property type="nucleotide sequence ID" value="NZ_JAWHTF010000001.1"/>
</dbReference>
<evidence type="ECO:0008006" key="4">
    <source>
        <dbReference type="Google" id="ProtNLM"/>
    </source>
</evidence>
<dbReference type="Proteomes" id="UP001268651">
    <property type="component" value="Unassembled WGS sequence"/>
</dbReference>
<evidence type="ECO:0000256" key="1">
    <source>
        <dbReference type="SAM" id="SignalP"/>
    </source>
</evidence>
<protein>
    <recommendedName>
        <fullName evidence="4">Lipoprotein</fullName>
    </recommendedName>
</protein>
<dbReference type="PROSITE" id="PS51257">
    <property type="entry name" value="PROKAR_LIPOPROTEIN"/>
    <property type="match status" value="1"/>
</dbReference>
<keyword evidence="3" id="KW-1185">Reference proteome</keyword>
<evidence type="ECO:0000313" key="3">
    <source>
        <dbReference type="Proteomes" id="UP001268651"/>
    </source>
</evidence>
<gene>
    <name evidence="2" type="ORF">RXV94_00670</name>
</gene>
<feature type="signal peptide" evidence="1">
    <location>
        <begin position="1"/>
        <end position="21"/>
    </location>
</feature>
<keyword evidence="1" id="KW-0732">Signal</keyword>